<evidence type="ECO:0000256" key="5">
    <source>
        <dbReference type="PIRSR" id="PIRSR617867-1"/>
    </source>
</evidence>
<dbReference type="Gene3D" id="3.40.50.2300">
    <property type="match status" value="1"/>
</dbReference>
<dbReference type="PANTHER" id="PTHR11717">
    <property type="entry name" value="LOW MOLECULAR WEIGHT PROTEIN TYROSINE PHOSPHATASE"/>
    <property type="match status" value="1"/>
</dbReference>
<evidence type="ECO:0000259" key="6">
    <source>
        <dbReference type="SMART" id="SM00226"/>
    </source>
</evidence>
<protein>
    <recommendedName>
        <fullName evidence="2">protein-tyrosine-phosphatase</fullName>
        <ecNumber evidence="2">3.1.3.48</ecNumber>
    </recommendedName>
</protein>
<comment type="caution">
    <text evidence="7">The sequence shown here is derived from an EMBL/GenBank/DDBJ whole genome shotgun (WGS) entry which is preliminary data.</text>
</comment>
<dbReference type="InterPro" id="IPR017867">
    <property type="entry name" value="Tyr_phospatase_low_mol_wt"/>
</dbReference>
<dbReference type="Pfam" id="PF01451">
    <property type="entry name" value="LMWPc"/>
    <property type="match status" value="1"/>
</dbReference>
<reference evidence="7 8" key="1">
    <citation type="submission" date="2019-09" db="EMBL/GenBank/DDBJ databases">
        <title>Whole-genome sequence of the purple sulfur bacterium Thiohalocapsa marina DSM 19078.</title>
        <authorList>
            <person name="Kyndt J.A."/>
            <person name="Meyer T.E."/>
        </authorList>
    </citation>
    <scope>NUCLEOTIDE SEQUENCE [LARGE SCALE GENOMIC DNA]</scope>
    <source>
        <strain evidence="7 8">DSM 19078</strain>
    </source>
</reference>
<dbReference type="SMART" id="SM00226">
    <property type="entry name" value="LMWPc"/>
    <property type="match status" value="1"/>
</dbReference>
<accession>A0A5M8FM27</accession>
<dbReference type="FunFam" id="3.40.50.2300:FF:000113">
    <property type="entry name" value="Low molecular weight protein-tyrosine-phosphatase"/>
    <property type="match status" value="1"/>
</dbReference>
<organism evidence="7 8">
    <name type="scientific">Thiohalocapsa marina</name>
    <dbReference type="NCBI Taxonomy" id="424902"/>
    <lineage>
        <taxon>Bacteria</taxon>
        <taxon>Pseudomonadati</taxon>
        <taxon>Pseudomonadota</taxon>
        <taxon>Gammaproteobacteria</taxon>
        <taxon>Chromatiales</taxon>
        <taxon>Chromatiaceae</taxon>
        <taxon>Thiohalocapsa</taxon>
    </lineage>
</organism>
<dbReference type="InterPro" id="IPR036196">
    <property type="entry name" value="Ptyr_pPase_sf"/>
</dbReference>
<evidence type="ECO:0000256" key="2">
    <source>
        <dbReference type="ARBA" id="ARBA00013064"/>
    </source>
</evidence>
<name>A0A5M8FM27_9GAMM</name>
<evidence type="ECO:0000256" key="3">
    <source>
        <dbReference type="ARBA" id="ARBA00022801"/>
    </source>
</evidence>
<dbReference type="EC" id="3.1.3.48" evidence="2"/>
<keyword evidence="4" id="KW-0904">Protein phosphatase</keyword>
<gene>
    <name evidence="7" type="ORF">F2Q65_07235</name>
</gene>
<comment type="similarity">
    <text evidence="1">Belongs to the low molecular weight phosphotyrosine protein phosphatase family.</text>
</comment>
<proteinExistence type="inferred from homology"/>
<evidence type="ECO:0000256" key="4">
    <source>
        <dbReference type="ARBA" id="ARBA00022912"/>
    </source>
</evidence>
<keyword evidence="8" id="KW-1185">Reference proteome</keyword>
<feature type="active site" evidence="5">
    <location>
        <position position="19"/>
    </location>
</feature>
<dbReference type="Proteomes" id="UP000322981">
    <property type="component" value="Unassembled WGS sequence"/>
</dbReference>
<sequence length="164" mass="18539">MNDQQTIRVLFVCMGNICRSPTAHGVFRKLVQESGLAERITVDSAGTHAYHLGEAPDRRAQETALRRGIPLSDLRARRALAEDFELFQYILAMDQDNYDNLALLCPAGRGLEQRLRLFMEFAPHMGQREVPDPYYGGAGGFETVFDLVEAASQGLLEEIRRRHF</sequence>
<feature type="domain" description="Phosphotyrosine protein phosphatase I" evidence="6">
    <location>
        <begin position="7"/>
        <end position="158"/>
    </location>
</feature>
<dbReference type="SUPFAM" id="SSF52788">
    <property type="entry name" value="Phosphotyrosine protein phosphatases I"/>
    <property type="match status" value="1"/>
</dbReference>
<dbReference type="GO" id="GO:0004725">
    <property type="term" value="F:protein tyrosine phosphatase activity"/>
    <property type="evidence" value="ECO:0007669"/>
    <property type="project" value="UniProtKB-EC"/>
</dbReference>
<evidence type="ECO:0000256" key="1">
    <source>
        <dbReference type="ARBA" id="ARBA00011063"/>
    </source>
</evidence>
<dbReference type="RefSeq" id="WP_150091897.1">
    <property type="nucleotide sequence ID" value="NZ_JBFUOH010000048.1"/>
</dbReference>
<dbReference type="AlphaFoldDB" id="A0A5M8FM27"/>
<keyword evidence="3" id="KW-0378">Hydrolase</keyword>
<dbReference type="CDD" id="cd16343">
    <property type="entry name" value="LMWPTP"/>
    <property type="match status" value="1"/>
</dbReference>
<feature type="active site" description="Proton donor" evidence="5">
    <location>
        <position position="132"/>
    </location>
</feature>
<dbReference type="EMBL" id="VWXX01000007">
    <property type="protein sequence ID" value="KAA6185787.1"/>
    <property type="molecule type" value="Genomic_DNA"/>
</dbReference>
<dbReference type="PRINTS" id="PR00719">
    <property type="entry name" value="LMWPTPASE"/>
</dbReference>
<dbReference type="PANTHER" id="PTHR11717:SF7">
    <property type="entry name" value="LOW MOLECULAR WEIGHT PHOSPHOTYROSINE PROTEIN PHOSPHATASE"/>
    <property type="match status" value="1"/>
</dbReference>
<dbReference type="InterPro" id="IPR050438">
    <property type="entry name" value="LMW_PTPase"/>
</dbReference>
<evidence type="ECO:0000313" key="8">
    <source>
        <dbReference type="Proteomes" id="UP000322981"/>
    </source>
</evidence>
<dbReference type="InterPro" id="IPR023485">
    <property type="entry name" value="Ptyr_pPase"/>
</dbReference>
<evidence type="ECO:0000313" key="7">
    <source>
        <dbReference type="EMBL" id="KAA6185787.1"/>
    </source>
</evidence>
<feature type="active site" description="Nucleophile" evidence="5">
    <location>
        <position position="13"/>
    </location>
</feature>
<dbReference type="OrthoDB" id="9784339at2"/>